<feature type="transmembrane region" description="Helical" evidence="18">
    <location>
        <begin position="241"/>
        <end position="261"/>
    </location>
</feature>
<dbReference type="PRINTS" id="PR01436">
    <property type="entry name" value="NADHDHGNASE2"/>
</dbReference>
<evidence type="ECO:0000256" key="7">
    <source>
        <dbReference type="ARBA" id="ARBA00022692"/>
    </source>
</evidence>
<proteinExistence type="inferred from homology"/>
<comment type="catalytic activity">
    <reaction evidence="17 18">
        <text>a ubiquinone + NADH + 5 H(+)(in) = a ubiquinol + NAD(+) + 4 H(+)(out)</text>
        <dbReference type="Rhea" id="RHEA:29091"/>
        <dbReference type="Rhea" id="RHEA-COMP:9565"/>
        <dbReference type="Rhea" id="RHEA-COMP:9566"/>
        <dbReference type="ChEBI" id="CHEBI:15378"/>
        <dbReference type="ChEBI" id="CHEBI:16389"/>
        <dbReference type="ChEBI" id="CHEBI:17976"/>
        <dbReference type="ChEBI" id="CHEBI:57540"/>
        <dbReference type="ChEBI" id="CHEBI:57945"/>
        <dbReference type="EC" id="7.1.1.2"/>
    </reaction>
</comment>
<evidence type="ECO:0000256" key="14">
    <source>
        <dbReference type="ARBA" id="ARBA00023128"/>
    </source>
</evidence>
<feature type="domain" description="NADH:quinone oxidoreductase/Mrp antiporter transmembrane" evidence="19">
    <location>
        <begin position="23"/>
        <end position="285"/>
    </location>
</feature>
<dbReference type="PANTHER" id="PTHR46552:SF1">
    <property type="entry name" value="NADH-UBIQUINONE OXIDOREDUCTASE CHAIN 2"/>
    <property type="match status" value="1"/>
</dbReference>
<keyword evidence="14 18" id="KW-0496">Mitochondrion</keyword>
<comment type="subunit">
    <text evidence="16">Core subunit of respiratory chain NADH dehydrogenase (Complex I) which is composed of 45 different subunits. Interacts with TMEM242.</text>
</comment>
<evidence type="ECO:0000313" key="21">
    <source>
        <dbReference type="EMBL" id="APG32397.1"/>
    </source>
</evidence>
<keyword evidence="11 18" id="KW-1133">Transmembrane helix</keyword>
<keyword evidence="10 18" id="KW-0249">Electron transport</keyword>
<dbReference type="PANTHER" id="PTHR46552">
    <property type="entry name" value="NADH-UBIQUINONE OXIDOREDUCTASE CHAIN 2"/>
    <property type="match status" value="1"/>
</dbReference>
<dbReference type="Pfam" id="PF00361">
    <property type="entry name" value="Proton_antipo_M"/>
    <property type="match status" value="1"/>
</dbReference>
<dbReference type="GO" id="GO:0005743">
    <property type="term" value="C:mitochondrial inner membrane"/>
    <property type="evidence" value="ECO:0007669"/>
    <property type="project" value="UniProtKB-SubCell"/>
</dbReference>
<keyword evidence="12 18" id="KW-0520">NAD</keyword>
<evidence type="ECO:0000256" key="12">
    <source>
        <dbReference type="ARBA" id="ARBA00023027"/>
    </source>
</evidence>
<dbReference type="EC" id="7.1.1.2" evidence="3 18"/>
<keyword evidence="15 18" id="KW-0472">Membrane</keyword>
<organism evidence="21">
    <name type="scientific">Equus ovodovi</name>
    <dbReference type="NCBI Taxonomy" id="1225531"/>
    <lineage>
        <taxon>Eukaryota</taxon>
        <taxon>Metazoa</taxon>
        <taxon>Chordata</taxon>
        <taxon>Craniata</taxon>
        <taxon>Vertebrata</taxon>
        <taxon>Euteleostomi</taxon>
        <taxon>Mammalia</taxon>
        <taxon>Eutheria</taxon>
        <taxon>Laurasiatheria</taxon>
        <taxon>Perissodactyla</taxon>
        <taxon>Equidae</taxon>
        <taxon>Equus</taxon>
    </lineage>
</organism>
<evidence type="ECO:0000256" key="2">
    <source>
        <dbReference type="ARBA" id="ARBA00007012"/>
    </source>
</evidence>
<keyword evidence="13 18" id="KW-0830">Ubiquinone</keyword>
<feature type="transmembrane region" description="Helical" evidence="18">
    <location>
        <begin position="322"/>
        <end position="345"/>
    </location>
</feature>
<reference evidence="21" key="1">
    <citation type="journal article" date="2017" name="Mitochondrial DNA Part B Resour">
        <title>Complete mitochondrial genome of an extinct Equus (Sussemionus) ovodovi specimen from Denisova cave (Altai, Russia).</title>
        <authorList>
            <person name="Druzhkova A.S."/>
            <person name="Makunin A.I."/>
            <person name="Vorobieva N.V."/>
            <person name="Vasiliev S.K."/>
            <person name="Ovodov N.D."/>
            <person name="Shunkov M.V."/>
            <person name="Trifonov V.A."/>
            <person name="Graphodatsky A.S."/>
        </authorList>
    </citation>
    <scope>NUCLEOTIDE SEQUENCE</scope>
    <source>
        <strain evidence="21">DC91</strain>
        <tissue evidence="21">Bone</tissue>
    </source>
</reference>
<feature type="transmembrane region" description="Helical" evidence="18">
    <location>
        <begin position="27"/>
        <end position="45"/>
    </location>
</feature>
<evidence type="ECO:0000256" key="15">
    <source>
        <dbReference type="ARBA" id="ARBA00023136"/>
    </source>
</evidence>
<keyword evidence="8 18" id="KW-0999">Mitochondrion inner membrane</keyword>
<dbReference type="InterPro" id="IPR010933">
    <property type="entry name" value="NADH_DH_su2_C"/>
</dbReference>
<dbReference type="GO" id="GO:0008137">
    <property type="term" value="F:NADH dehydrogenase (ubiquinone) activity"/>
    <property type="evidence" value="ECO:0007669"/>
    <property type="project" value="UniProtKB-EC"/>
</dbReference>
<keyword evidence="9 18" id="KW-1278">Translocase</keyword>
<evidence type="ECO:0000256" key="16">
    <source>
        <dbReference type="ARBA" id="ARBA00029481"/>
    </source>
</evidence>
<evidence type="ECO:0000256" key="6">
    <source>
        <dbReference type="ARBA" id="ARBA00022660"/>
    </source>
</evidence>
<dbReference type="GO" id="GO:0006120">
    <property type="term" value="P:mitochondrial electron transport, NADH to ubiquinone"/>
    <property type="evidence" value="ECO:0007669"/>
    <property type="project" value="InterPro"/>
</dbReference>
<evidence type="ECO:0000256" key="11">
    <source>
        <dbReference type="ARBA" id="ARBA00022989"/>
    </source>
</evidence>
<evidence type="ECO:0000256" key="9">
    <source>
        <dbReference type="ARBA" id="ARBA00022967"/>
    </source>
</evidence>
<dbReference type="Pfam" id="PF06444">
    <property type="entry name" value="NADH_dehy_S2_C"/>
    <property type="match status" value="1"/>
</dbReference>
<keyword evidence="6 18" id="KW-0679">Respiratory chain</keyword>
<keyword evidence="7 18" id="KW-0812">Transmembrane</keyword>
<comment type="function">
    <text evidence="18">Core subunit of the mitochondrial membrane respiratory chain NADH dehydrogenase (Complex I) which catalyzes electron transfer from NADH through the respiratory chain, using ubiquinone as an electron acceptor. Essential for the catalytic activity and assembly of complex I.</text>
</comment>
<evidence type="ECO:0000256" key="17">
    <source>
        <dbReference type="ARBA" id="ARBA00049551"/>
    </source>
</evidence>
<feature type="domain" description="NADH dehydrogenase subunit 2 C-terminal" evidence="20">
    <location>
        <begin position="290"/>
        <end position="342"/>
    </location>
</feature>
<evidence type="ECO:0000256" key="18">
    <source>
        <dbReference type="RuleBase" id="RU003403"/>
    </source>
</evidence>
<keyword evidence="5" id="KW-0813">Transport</keyword>
<dbReference type="AlphaFoldDB" id="A0A343A8P7"/>
<comment type="subcellular location">
    <subcellularLocation>
        <location evidence="1 18">Mitochondrion inner membrane</location>
        <topology evidence="1 18">Multi-pass membrane protein</topology>
    </subcellularLocation>
</comment>
<evidence type="ECO:0000256" key="5">
    <source>
        <dbReference type="ARBA" id="ARBA00022448"/>
    </source>
</evidence>
<gene>
    <name evidence="21" type="primary">ND2</name>
</gene>
<evidence type="ECO:0000259" key="19">
    <source>
        <dbReference type="Pfam" id="PF00361"/>
    </source>
</evidence>
<feature type="transmembrane region" description="Helical" evidence="18">
    <location>
        <begin position="151"/>
        <end position="171"/>
    </location>
</feature>
<evidence type="ECO:0000259" key="20">
    <source>
        <dbReference type="Pfam" id="PF06444"/>
    </source>
</evidence>
<sequence>MNPLILTIILMTVFLGTMIVMMSSHWLMIWIGFEMNLLAIIPILMKKYSPRAMEASTKYFLTQATASMLLMMAIIINLMHSGQWTITKIFNPTASIIMTSALAMKLGLTPFHFWVPEVTQGISLTSGLILLTWQKLAPMSILYQISPSINLNILLTMAVLSILVGGWGGLNQTQLRKIMAYSSIAHMGWMMAVLAYNPTLTMLNMLIYIMMTLTMFMLFIHSSSTTTLSLSHTWNKTPLTTTLILITLLSMGGLPPLSGFMPKWMIIQELTKNSSIILPTLMAIMALLNLYFYMRLTYSTSLTMFPSTNNMKMKWQFEAKQITLLPPLIVASSLLLPLTPMLSILD</sequence>
<feature type="transmembrane region" description="Helical" evidence="18">
    <location>
        <begin position="276"/>
        <end position="294"/>
    </location>
</feature>
<evidence type="ECO:0000256" key="8">
    <source>
        <dbReference type="ARBA" id="ARBA00022792"/>
    </source>
</evidence>
<dbReference type="EMBL" id="KY114520">
    <property type="protein sequence ID" value="APG32397.1"/>
    <property type="molecule type" value="Genomic_DNA"/>
</dbReference>
<dbReference type="InterPro" id="IPR003917">
    <property type="entry name" value="NADH_UbQ_OxRdtase_chain2"/>
</dbReference>
<evidence type="ECO:0000256" key="10">
    <source>
        <dbReference type="ARBA" id="ARBA00022982"/>
    </source>
</evidence>
<feature type="transmembrane region" description="Helical" evidence="18">
    <location>
        <begin position="96"/>
        <end position="115"/>
    </location>
</feature>
<geneLocation type="mitochondrion" evidence="21"/>
<accession>A0A343A8P7</accession>
<feature type="transmembrane region" description="Helical" evidence="18">
    <location>
        <begin position="5"/>
        <end position="21"/>
    </location>
</feature>
<evidence type="ECO:0000256" key="4">
    <source>
        <dbReference type="ARBA" id="ARBA00021008"/>
    </source>
</evidence>
<name>A0A343A8P7_9EUTH</name>
<protein>
    <recommendedName>
        <fullName evidence="4 18">NADH-ubiquinone oxidoreductase chain 2</fullName>
        <ecNumber evidence="3 18">7.1.1.2</ecNumber>
    </recommendedName>
</protein>
<evidence type="ECO:0000256" key="1">
    <source>
        <dbReference type="ARBA" id="ARBA00004448"/>
    </source>
</evidence>
<feature type="transmembrane region" description="Helical" evidence="18">
    <location>
        <begin position="202"/>
        <end position="220"/>
    </location>
</feature>
<feature type="transmembrane region" description="Helical" evidence="18">
    <location>
        <begin position="57"/>
        <end position="76"/>
    </location>
</feature>
<evidence type="ECO:0000256" key="13">
    <source>
        <dbReference type="ARBA" id="ARBA00023075"/>
    </source>
</evidence>
<comment type="similarity">
    <text evidence="2 18">Belongs to the complex I subunit 2 family.</text>
</comment>
<dbReference type="InterPro" id="IPR050175">
    <property type="entry name" value="Complex_I_Subunit_2"/>
</dbReference>
<evidence type="ECO:0000256" key="3">
    <source>
        <dbReference type="ARBA" id="ARBA00012944"/>
    </source>
</evidence>
<dbReference type="InterPro" id="IPR001750">
    <property type="entry name" value="ND/Mrp_TM"/>
</dbReference>